<sequence>MSAAQPPAADISRAYRFKVASGQNQVVIFGLPNVLDNSSIRVEGRGNATIQDVTGFSGNRSTRSLQRPPKLEELEDEKEEVKLSLDRYLESRTEVKPTSESLSSNVLPLVDDYNSASEKYDKKALERKRLALSNSVTVDRQRLMKATVGVFAEAETEVELLLKYAVTGASWSALYDIRANTETKESPVEIVYKASITQSTGEDWTDIPVTLETATPTFGLSLPVLGTWNLSVYKPPPPLPHSEYKKSKSLKPGAARFLRSRKASAEEESEEDDDMGFGTVRRGAFASVTSQGNVNATFRVPGLISIPSDGVSHNVTIVSLKPEARLAWMTVPSVDTKVHLTTRITNSSEYTLLPGSSSVYVDGSFISKSSVPLVSPQESFTCALGLDPSIRITNPPPRGILTKTSSTSYTQRISVYNTKSMPIDNVKVLARIPVSQDAQITVKLISPSLPSPSSASQSGTGGSVTSPSTSSIKDFASKIGNGAKQATKVAEGAHVGKDGKVQWVCALEAQMKVDLTLHWEVSAAKEVVVIGL</sequence>
<evidence type="ECO:0000313" key="4">
    <source>
        <dbReference type="EMBL" id="TEB24527.1"/>
    </source>
</evidence>
<dbReference type="Proteomes" id="UP000298030">
    <property type="component" value="Unassembled WGS sequence"/>
</dbReference>
<dbReference type="OrthoDB" id="10068793at2759"/>
<feature type="domain" description="DUF4140" evidence="3">
    <location>
        <begin position="8"/>
        <end position="96"/>
    </location>
</feature>
<evidence type="ECO:0000256" key="1">
    <source>
        <dbReference type="SAM" id="MobiDB-lite"/>
    </source>
</evidence>
<dbReference type="PANTHER" id="PTHR31005:SF8">
    <property type="entry name" value="DUF4139 DOMAIN-CONTAINING PROTEIN"/>
    <property type="match status" value="1"/>
</dbReference>
<keyword evidence="5" id="KW-1185">Reference proteome</keyword>
<feature type="domain" description="DUF4139" evidence="2">
    <location>
        <begin position="161"/>
        <end position="524"/>
    </location>
</feature>
<dbReference type="NCBIfam" id="TIGR02231">
    <property type="entry name" value="mucoidy inhibitor MuiA family protein"/>
    <property type="match status" value="1"/>
</dbReference>
<evidence type="ECO:0000259" key="3">
    <source>
        <dbReference type="Pfam" id="PF13600"/>
    </source>
</evidence>
<feature type="compositionally biased region" description="Polar residues" evidence="1">
    <location>
        <begin position="55"/>
        <end position="65"/>
    </location>
</feature>
<dbReference type="PANTHER" id="PTHR31005">
    <property type="entry name" value="DUF4139 DOMAIN-CONTAINING PROTEIN"/>
    <property type="match status" value="1"/>
</dbReference>
<dbReference type="InterPro" id="IPR037291">
    <property type="entry name" value="DUF4139"/>
</dbReference>
<evidence type="ECO:0000313" key="5">
    <source>
        <dbReference type="Proteomes" id="UP000298030"/>
    </source>
</evidence>
<dbReference type="STRING" id="71717.A0A4Y7SRM8"/>
<comment type="caution">
    <text evidence="4">The sequence shown here is derived from an EMBL/GenBank/DDBJ whole genome shotgun (WGS) entry which is preliminary data.</text>
</comment>
<accession>A0A4Y7SRM8</accession>
<dbReference type="EMBL" id="QPFP01000065">
    <property type="protein sequence ID" value="TEB24527.1"/>
    <property type="molecule type" value="Genomic_DNA"/>
</dbReference>
<organism evidence="4 5">
    <name type="scientific">Coprinellus micaceus</name>
    <name type="common">Glistening ink-cap mushroom</name>
    <name type="synonym">Coprinus micaceus</name>
    <dbReference type="NCBI Taxonomy" id="71717"/>
    <lineage>
        <taxon>Eukaryota</taxon>
        <taxon>Fungi</taxon>
        <taxon>Dikarya</taxon>
        <taxon>Basidiomycota</taxon>
        <taxon>Agaricomycotina</taxon>
        <taxon>Agaricomycetes</taxon>
        <taxon>Agaricomycetidae</taxon>
        <taxon>Agaricales</taxon>
        <taxon>Agaricineae</taxon>
        <taxon>Psathyrellaceae</taxon>
        <taxon>Coprinellus</taxon>
    </lineage>
</organism>
<protein>
    <recommendedName>
        <fullName evidence="6">Mucoidy inhibitor A</fullName>
    </recommendedName>
</protein>
<proteinExistence type="predicted"/>
<dbReference type="Pfam" id="PF13600">
    <property type="entry name" value="DUF4140"/>
    <property type="match status" value="1"/>
</dbReference>
<reference evidence="4 5" key="1">
    <citation type="journal article" date="2019" name="Nat. Ecol. Evol.">
        <title>Megaphylogeny resolves global patterns of mushroom evolution.</title>
        <authorList>
            <person name="Varga T."/>
            <person name="Krizsan K."/>
            <person name="Foldi C."/>
            <person name="Dima B."/>
            <person name="Sanchez-Garcia M."/>
            <person name="Sanchez-Ramirez S."/>
            <person name="Szollosi G.J."/>
            <person name="Szarkandi J.G."/>
            <person name="Papp V."/>
            <person name="Albert L."/>
            <person name="Andreopoulos W."/>
            <person name="Angelini C."/>
            <person name="Antonin V."/>
            <person name="Barry K.W."/>
            <person name="Bougher N.L."/>
            <person name="Buchanan P."/>
            <person name="Buyck B."/>
            <person name="Bense V."/>
            <person name="Catcheside P."/>
            <person name="Chovatia M."/>
            <person name="Cooper J."/>
            <person name="Damon W."/>
            <person name="Desjardin D."/>
            <person name="Finy P."/>
            <person name="Geml J."/>
            <person name="Haridas S."/>
            <person name="Hughes K."/>
            <person name="Justo A."/>
            <person name="Karasinski D."/>
            <person name="Kautmanova I."/>
            <person name="Kiss B."/>
            <person name="Kocsube S."/>
            <person name="Kotiranta H."/>
            <person name="LaButti K.M."/>
            <person name="Lechner B.E."/>
            <person name="Liimatainen K."/>
            <person name="Lipzen A."/>
            <person name="Lukacs Z."/>
            <person name="Mihaltcheva S."/>
            <person name="Morgado L.N."/>
            <person name="Niskanen T."/>
            <person name="Noordeloos M.E."/>
            <person name="Ohm R.A."/>
            <person name="Ortiz-Santana B."/>
            <person name="Ovrebo C."/>
            <person name="Racz N."/>
            <person name="Riley R."/>
            <person name="Savchenko A."/>
            <person name="Shiryaev A."/>
            <person name="Soop K."/>
            <person name="Spirin V."/>
            <person name="Szebenyi C."/>
            <person name="Tomsovsky M."/>
            <person name="Tulloss R.E."/>
            <person name="Uehling J."/>
            <person name="Grigoriev I.V."/>
            <person name="Vagvolgyi C."/>
            <person name="Papp T."/>
            <person name="Martin F.M."/>
            <person name="Miettinen O."/>
            <person name="Hibbett D.S."/>
            <person name="Nagy L.G."/>
        </authorList>
    </citation>
    <scope>NUCLEOTIDE SEQUENCE [LARGE SCALE GENOMIC DNA]</scope>
    <source>
        <strain evidence="4 5">FP101781</strain>
    </source>
</reference>
<name>A0A4Y7SRM8_COPMI</name>
<dbReference type="AlphaFoldDB" id="A0A4Y7SRM8"/>
<feature type="region of interest" description="Disordered" evidence="1">
    <location>
        <begin position="55"/>
        <end position="76"/>
    </location>
</feature>
<gene>
    <name evidence="4" type="ORF">FA13DRAFT_1756801</name>
</gene>
<evidence type="ECO:0000259" key="2">
    <source>
        <dbReference type="Pfam" id="PF13598"/>
    </source>
</evidence>
<dbReference type="Pfam" id="PF13598">
    <property type="entry name" value="DUF4139"/>
    <property type="match status" value="1"/>
</dbReference>
<dbReference type="InterPro" id="IPR025554">
    <property type="entry name" value="DUF4140"/>
</dbReference>
<feature type="region of interest" description="Disordered" evidence="1">
    <location>
        <begin position="448"/>
        <end position="469"/>
    </location>
</feature>
<dbReference type="InterPro" id="IPR011935">
    <property type="entry name" value="CHP02231"/>
</dbReference>
<evidence type="ECO:0008006" key="6">
    <source>
        <dbReference type="Google" id="ProtNLM"/>
    </source>
</evidence>